<evidence type="ECO:0000313" key="6">
    <source>
        <dbReference type="Proteomes" id="UP000319578"/>
    </source>
</evidence>
<organism evidence="4 5">
    <name type="scientific">Brevibacillus reuszeri</name>
    <dbReference type="NCBI Taxonomy" id="54915"/>
    <lineage>
        <taxon>Bacteria</taxon>
        <taxon>Bacillati</taxon>
        <taxon>Bacillota</taxon>
        <taxon>Bacilli</taxon>
        <taxon>Bacillales</taxon>
        <taxon>Paenibacillaceae</taxon>
        <taxon>Brevibacillus</taxon>
    </lineage>
</organism>
<dbReference type="PIRSF" id="PIRSF012702">
    <property type="entry name" value="UCP012702"/>
    <property type="match status" value="1"/>
</dbReference>
<dbReference type="Pfam" id="PF07364">
    <property type="entry name" value="DUF1485"/>
    <property type="match status" value="1"/>
</dbReference>
<accession>A0A0K9YKR2</accession>
<name>A0A0K9YKR2_9BACL</name>
<evidence type="ECO:0000259" key="2">
    <source>
        <dbReference type="Pfam" id="PF07364"/>
    </source>
</evidence>
<reference evidence="3 6" key="3">
    <citation type="submission" date="2019-06" db="EMBL/GenBank/DDBJ databases">
        <title>Whole genome shotgun sequence of Brevibacillus reuszeri NBRC 15719.</title>
        <authorList>
            <person name="Hosoyama A."/>
            <person name="Uohara A."/>
            <person name="Ohji S."/>
            <person name="Ichikawa N."/>
        </authorList>
    </citation>
    <scope>NUCLEOTIDE SEQUENCE [LARGE SCALE GENOMIC DNA]</scope>
    <source>
        <strain evidence="3 6">NBRC 15719</strain>
    </source>
</reference>
<keyword evidence="6" id="KW-1185">Reference proteome</keyword>
<dbReference type="AlphaFoldDB" id="A0A0K9YKR2"/>
<reference evidence="4" key="2">
    <citation type="submission" date="2015-07" db="EMBL/GenBank/DDBJ databases">
        <title>MeaNS - Measles Nucleotide Surveillance Program.</title>
        <authorList>
            <person name="Tran T."/>
            <person name="Druce J."/>
        </authorList>
    </citation>
    <scope>NUCLEOTIDE SEQUENCE</scope>
    <source>
        <strain evidence="4">DSM 9887</strain>
    </source>
</reference>
<feature type="domain" description="Microcystin LR degradation protein MlrC C-terminal" evidence="1">
    <location>
        <begin position="299"/>
        <end position="475"/>
    </location>
</feature>
<protein>
    <submittedName>
        <fullName evidence="3">Microcystinase C</fullName>
    </submittedName>
    <submittedName>
        <fullName evidence="4">MlrC domain protein</fullName>
    </submittedName>
</protein>
<evidence type="ECO:0000313" key="3">
    <source>
        <dbReference type="EMBL" id="GED71592.1"/>
    </source>
</evidence>
<feature type="domain" description="Microcystin LR degradation protein MlrC N-terminal" evidence="2">
    <location>
        <begin position="3"/>
        <end position="289"/>
    </location>
</feature>
<dbReference type="Proteomes" id="UP000319578">
    <property type="component" value="Unassembled WGS sequence"/>
</dbReference>
<dbReference type="EMBL" id="BJON01000022">
    <property type="protein sequence ID" value="GED71592.1"/>
    <property type="molecule type" value="Genomic_DNA"/>
</dbReference>
<comment type="caution">
    <text evidence="4">The sequence shown here is derived from an EMBL/GenBank/DDBJ whole genome shotgun (WGS) entry which is preliminary data.</text>
</comment>
<evidence type="ECO:0000313" key="4">
    <source>
        <dbReference type="EMBL" id="KNB69264.1"/>
    </source>
</evidence>
<dbReference type="OrthoDB" id="9815420at2"/>
<evidence type="ECO:0000313" key="5">
    <source>
        <dbReference type="Proteomes" id="UP000036834"/>
    </source>
</evidence>
<sequence length="498" mass="54843">MKMVVGVVSHETNTFSNVPTTVELFKLWEWERGQTILQKHRRVRDPLGGMIDRAEELGIEVIPSFAAFTYPNGTITAETYEAIKQELIEGIMEAGEVDAICLVLHGAGVVEGIDDLEGDLLHVVRQVVGYSVPLIATLDLHGNLSDKMVAEADALLGFHLYPHTDGYERGIEAVDLAYRMVRGECKPVMYLTRLPLMIPTSTTNLSPAKDINEACWKWEKEPGVIDCVFFHGFPYTDIPDVGVSIISVTDGDKQLAKRVADDVARLVWEKREEFSPQILTPAEGIQEALRTEGRPVVINETSDNPGGGSPGDGTHLLRAMLEAKLENACFGFINDPEVARLAHQAGVGATIDVKLGGKTDTLHGEPLSITAYVKSLTDGQFTISSPMGKGTRENYGKSARLQIGGVDVLICSVKSQVLDEQIFLLHGINVLNYKIVGLKSSQHFRAAYEPISARIIPVDSPGLSCLQLSLFQYKRIQRPIFPLDKDTEFVLKFEKCKK</sequence>
<dbReference type="Proteomes" id="UP000036834">
    <property type="component" value="Unassembled WGS sequence"/>
</dbReference>
<dbReference type="InterPro" id="IPR009197">
    <property type="entry name" value="MlrC"/>
</dbReference>
<proteinExistence type="predicted"/>
<dbReference type="InterPro" id="IPR010799">
    <property type="entry name" value="MlrC_C"/>
</dbReference>
<dbReference type="Pfam" id="PF07171">
    <property type="entry name" value="MlrC_C"/>
    <property type="match status" value="1"/>
</dbReference>
<reference evidence="5" key="1">
    <citation type="submission" date="2015-07" db="EMBL/GenBank/DDBJ databases">
        <title>Genome sequencing project for genomic taxonomy and phylogenomics of Bacillus-like bacteria.</title>
        <authorList>
            <person name="Liu B."/>
            <person name="Wang J."/>
            <person name="Zhu Y."/>
            <person name="Liu G."/>
            <person name="Chen Q."/>
            <person name="Chen Z."/>
            <person name="Lan J."/>
            <person name="Che J."/>
            <person name="Ge C."/>
            <person name="Shi H."/>
            <person name="Pan Z."/>
            <person name="Liu X."/>
        </authorList>
    </citation>
    <scope>NUCLEOTIDE SEQUENCE [LARGE SCALE GENOMIC DNA]</scope>
    <source>
        <strain evidence="5">DSM 9887</strain>
    </source>
</reference>
<evidence type="ECO:0000259" key="1">
    <source>
        <dbReference type="Pfam" id="PF07171"/>
    </source>
</evidence>
<dbReference type="RefSeq" id="WP_049741264.1">
    <property type="nucleotide sequence ID" value="NZ_BJON01000022.1"/>
</dbReference>
<dbReference type="STRING" id="54915.ADS79_25480"/>
<gene>
    <name evidence="4" type="ORF">ADS79_25480</name>
    <name evidence="3" type="ORF">BRE01_52940</name>
</gene>
<dbReference type="EMBL" id="LGIQ01000011">
    <property type="protein sequence ID" value="KNB69264.1"/>
    <property type="molecule type" value="Genomic_DNA"/>
</dbReference>
<dbReference type="InterPro" id="IPR015995">
    <property type="entry name" value="MlrC_N"/>
</dbReference>
<dbReference type="PATRIC" id="fig|54915.3.peg.4249"/>